<dbReference type="Gramene" id="PHT83782">
    <property type="protein sequence ID" value="PHT83782"/>
    <property type="gene ID" value="T459_12225"/>
</dbReference>
<dbReference type="PRINTS" id="PR00301">
    <property type="entry name" value="HEATSHOCK70"/>
</dbReference>
<dbReference type="Gene3D" id="2.60.34.10">
    <property type="entry name" value="Substrate Binding Domain Of DNAk, Chain A, domain 1"/>
    <property type="match status" value="1"/>
</dbReference>
<proteinExistence type="predicted"/>
<evidence type="ECO:0000256" key="2">
    <source>
        <dbReference type="ARBA" id="ARBA00022840"/>
    </source>
</evidence>
<dbReference type="SUPFAM" id="SSF100920">
    <property type="entry name" value="Heat shock protein 70kD (HSP70), peptide-binding domain"/>
    <property type="match status" value="1"/>
</dbReference>
<keyword evidence="1" id="KW-0547">Nucleotide-binding</keyword>
<dbReference type="GO" id="GO:0005524">
    <property type="term" value="F:ATP binding"/>
    <property type="evidence" value="ECO:0007669"/>
    <property type="project" value="UniProtKB-KW"/>
</dbReference>
<keyword evidence="4" id="KW-1185">Reference proteome</keyword>
<dbReference type="InterPro" id="IPR029048">
    <property type="entry name" value="HSP70_C_sf"/>
</dbReference>
<keyword evidence="2" id="KW-0067">ATP-binding</keyword>
<reference evidence="3 4" key="2">
    <citation type="journal article" date="2017" name="Genome Biol.">
        <title>New reference genome sequences of hot pepper reveal the massive evolution of plant disease-resistance genes by retroduplication.</title>
        <authorList>
            <person name="Kim S."/>
            <person name="Park J."/>
            <person name="Yeom S.I."/>
            <person name="Kim Y.M."/>
            <person name="Seo E."/>
            <person name="Kim K.T."/>
            <person name="Kim M.S."/>
            <person name="Lee J.M."/>
            <person name="Cheong K."/>
            <person name="Shin H.S."/>
            <person name="Kim S.B."/>
            <person name="Han K."/>
            <person name="Lee J."/>
            <person name="Park M."/>
            <person name="Lee H.A."/>
            <person name="Lee H.Y."/>
            <person name="Lee Y."/>
            <person name="Oh S."/>
            <person name="Lee J.H."/>
            <person name="Choi E."/>
            <person name="Choi E."/>
            <person name="Lee S.E."/>
            <person name="Jeon J."/>
            <person name="Kim H."/>
            <person name="Choi G."/>
            <person name="Song H."/>
            <person name="Lee J."/>
            <person name="Lee S.C."/>
            <person name="Kwon J.K."/>
            <person name="Lee H.Y."/>
            <person name="Koo N."/>
            <person name="Hong Y."/>
            <person name="Kim R.W."/>
            <person name="Kang W.H."/>
            <person name="Huh J.H."/>
            <person name="Kang B.C."/>
            <person name="Yang T.J."/>
            <person name="Lee Y.H."/>
            <person name="Bennetzen J.L."/>
            <person name="Choi D."/>
        </authorList>
    </citation>
    <scope>NUCLEOTIDE SEQUENCE [LARGE SCALE GENOMIC DNA]</scope>
    <source>
        <strain evidence="4">cv. CM334</strain>
    </source>
</reference>
<evidence type="ECO:0000313" key="3">
    <source>
        <dbReference type="EMBL" id="PHT83782.1"/>
    </source>
</evidence>
<dbReference type="GO" id="GO:0140662">
    <property type="term" value="F:ATP-dependent protein folding chaperone"/>
    <property type="evidence" value="ECO:0007669"/>
    <property type="project" value="InterPro"/>
</dbReference>
<sequence>MAKNLYGYRRSRLHDHFKKFSTKEESLQNIPSGVNEVEWKFLVDYFSSDNFKDPKSTTTVVRFFNGKELCKSINPNEVMAYGVVVQDAILSREGDQKVQDLLILDVTPLSFGIETASRVMTVLIPRNTIIPTKKKRNKSFRPTRTIEWLDGNQLAEVDEFEEKIKKLENLYNPIIA</sequence>
<dbReference type="PANTHER" id="PTHR19375">
    <property type="entry name" value="HEAT SHOCK PROTEIN 70KDA"/>
    <property type="match status" value="1"/>
</dbReference>
<protein>
    <submittedName>
        <fullName evidence="3">Uncharacterized protein</fullName>
    </submittedName>
</protein>
<dbReference type="Pfam" id="PF00012">
    <property type="entry name" value="HSP70"/>
    <property type="match status" value="1"/>
</dbReference>
<dbReference type="SUPFAM" id="SSF100934">
    <property type="entry name" value="Heat shock protein 70kD (HSP70), C-terminal subdomain"/>
    <property type="match status" value="1"/>
</dbReference>
<dbReference type="InterPro" id="IPR013126">
    <property type="entry name" value="Hsp_70_fam"/>
</dbReference>
<accession>A0A2G2ZP65</accession>
<reference evidence="3 4" key="1">
    <citation type="journal article" date="2014" name="Nat. Genet.">
        <title>Genome sequence of the hot pepper provides insights into the evolution of pungency in Capsicum species.</title>
        <authorList>
            <person name="Kim S."/>
            <person name="Park M."/>
            <person name="Yeom S.I."/>
            <person name="Kim Y.M."/>
            <person name="Lee J.M."/>
            <person name="Lee H.A."/>
            <person name="Seo E."/>
            <person name="Choi J."/>
            <person name="Cheong K."/>
            <person name="Kim K.T."/>
            <person name="Jung K."/>
            <person name="Lee G.W."/>
            <person name="Oh S.K."/>
            <person name="Bae C."/>
            <person name="Kim S.B."/>
            <person name="Lee H.Y."/>
            <person name="Kim S.Y."/>
            <person name="Kim M.S."/>
            <person name="Kang B.C."/>
            <person name="Jo Y.D."/>
            <person name="Yang H.B."/>
            <person name="Jeong H.J."/>
            <person name="Kang W.H."/>
            <person name="Kwon J.K."/>
            <person name="Shin C."/>
            <person name="Lim J.Y."/>
            <person name="Park J.H."/>
            <person name="Huh J.H."/>
            <person name="Kim J.S."/>
            <person name="Kim B.D."/>
            <person name="Cohen O."/>
            <person name="Paran I."/>
            <person name="Suh M.C."/>
            <person name="Lee S.B."/>
            <person name="Kim Y.K."/>
            <person name="Shin Y."/>
            <person name="Noh S.J."/>
            <person name="Park J."/>
            <person name="Seo Y.S."/>
            <person name="Kwon S.Y."/>
            <person name="Kim H.A."/>
            <person name="Park J.M."/>
            <person name="Kim H.J."/>
            <person name="Choi S.B."/>
            <person name="Bosland P.W."/>
            <person name="Reeves G."/>
            <person name="Jo S.H."/>
            <person name="Lee B.W."/>
            <person name="Cho H.T."/>
            <person name="Choi H.S."/>
            <person name="Lee M.S."/>
            <person name="Yu Y."/>
            <person name="Do Choi Y."/>
            <person name="Park B.S."/>
            <person name="van Deynze A."/>
            <person name="Ashrafi H."/>
            <person name="Hill T."/>
            <person name="Kim W.T."/>
            <person name="Pai H.S."/>
            <person name="Ahn H.K."/>
            <person name="Yeam I."/>
            <person name="Giovannoni J.J."/>
            <person name="Rose J.K."/>
            <person name="Sorensen I."/>
            <person name="Lee S.J."/>
            <person name="Kim R.W."/>
            <person name="Choi I.Y."/>
            <person name="Choi B.S."/>
            <person name="Lim J.S."/>
            <person name="Lee Y.H."/>
            <person name="Choi D."/>
        </authorList>
    </citation>
    <scope>NUCLEOTIDE SEQUENCE [LARGE SCALE GENOMIC DNA]</scope>
    <source>
        <strain evidence="4">cv. CM334</strain>
    </source>
</reference>
<evidence type="ECO:0000313" key="4">
    <source>
        <dbReference type="Proteomes" id="UP000222542"/>
    </source>
</evidence>
<organism evidence="3 4">
    <name type="scientific">Capsicum annuum</name>
    <name type="common">Capsicum pepper</name>
    <dbReference type="NCBI Taxonomy" id="4072"/>
    <lineage>
        <taxon>Eukaryota</taxon>
        <taxon>Viridiplantae</taxon>
        <taxon>Streptophyta</taxon>
        <taxon>Embryophyta</taxon>
        <taxon>Tracheophyta</taxon>
        <taxon>Spermatophyta</taxon>
        <taxon>Magnoliopsida</taxon>
        <taxon>eudicotyledons</taxon>
        <taxon>Gunneridae</taxon>
        <taxon>Pentapetalae</taxon>
        <taxon>asterids</taxon>
        <taxon>lamiids</taxon>
        <taxon>Solanales</taxon>
        <taxon>Solanaceae</taxon>
        <taxon>Solanoideae</taxon>
        <taxon>Capsiceae</taxon>
        <taxon>Capsicum</taxon>
    </lineage>
</organism>
<dbReference type="STRING" id="4072.A0A2G2ZP65"/>
<dbReference type="AlphaFoldDB" id="A0A2G2ZP65"/>
<dbReference type="InterPro" id="IPR029047">
    <property type="entry name" value="HSP70_peptide-bd_sf"/>
</dbReference>
<comment type="caution">
    <text evidence="3">The sequence shown here is derived from an EMBL/GenBank/DDBJ whole genome shotgun (WGS) entry which is preliminary data.</text>
</comment>
<name>A0A2G2ZP65_CAPAN</name>
<gene>
    <name evidence="3" type="ORF">T459_12225</name>
</gene>
<evidence type="ECO:0000256" key="1">
    <source>
        <dbReference type="ARBA" id="ARBA00022741"/>
    </source>
</evidence>
<dbReference type="EMBL" id="AYRZ02000004">
    <property type="protein sequence ID" value="PHT83782.1"/>
    <property type="molecule type" value="Genomic_DNA"/>
</dbReference>
<dbReference type="Proteomes" id="UP000222542">
    <property type="component" value="Unassembled WGS sequence"/>
</dbReference>